<dbReference type="SMART" id="SM01250">
    <property type="entry name" value="KAT11"/>
    <property type="match status" value="1"/>
</dbReference>
<keyword evidence="7" id="KW-0539">Nucleus</keyword>
<dbReference type="GO" id="GO:0000123">
    <property type="term" value="C:histone acetyltransferase complex"/>
    <property type="evidence" value="ECO:0007669"/>
    <property type="project" value="TreeGrafter"/>
</dbReference>
<keyword evidence="12" id="KW-1185">Reference proteome</keyword>
<dbReference type="GO" id="GO:0003713">
    <property type="term" value="F:transcription coactivator activity"/>
    <property type="evidence" value="ECO:0007669"/>
    <property type="project" value="TreeGrafter"/>
</dbReference>
<evidence type="ECO:0000256" key="7">
    <source>
        <dbReference type="ARBA" id="ARBA00023242"/>
    </source>
</evidence>
<keyword evidence="5" id="KW-0805">Transcription regulation</keyword>
<evidence type="ECO:0000313" key="11">
    <source>
        <dbReference type="EMBL" id="PIC17503.1"/>
    </source>
</evidence>
<dbReference type="GO" id="GO:0005634">
    <property type="term" value="C:nucleus"/>
    <property type="evidence" value="ECO:0007669"/>
    <property type="project" value="UniProtKB-SubCell"/>
</dbReference>
<dbReference type="GO" id="GO:0005667">
    <property type="term" value="C:transcription regulator complex"/>
    <property type="evidence" value="ECO:0007669"/>
    <property type="project" value="TreeGrafter"/>
</dbReference>
<dbReference type="AlphaFoldDB" id="A0A2G5SRF6"/>
<protein>
    <recommendedName>
        <fullName evidence="2">histone acetyltransferase</fullName>
        <ecNumber evidence="2">2.3.1.48</ecNumber>
    </recommendedName>
</protein>
<dbReference type="Pfam" id="PF08214">
    <property type="entry name" value="HAT_KAT11"/>
    <property type="match status" value="1"/>
</dbReference>
<dbReference type="Gene3D" id="3.30.420.10">
    <property type="entry name" value="Ribonuclease H-like superfamily/Ribonuclease H"/>
    <property type="match status" value="1"/>
</dbReference>
<dbReference type="GO" id="GO:0045944">
    <property type="term" value="P:positive regulation of transcription by RNA polymerase II"/>
    <property type="evidence" value="ECO:0007669"/>
    <property type="project" value="TreeGrafter"/>
</dbReference>
<dbReference type="EC" id="2.3.1.48" evidence="2"/>
<feature type="compositionally biased region" description="Polar residues" evidence="9">
    <location>
        <begin position="252"/>
        <end position="265"/>
    </location>
</feature>
<dbReference type="InterPro" id="IPR036397">
    <property type="entry name" value="RNaseH_sf"/>
</dbReference>
<feature type="region of interest" description="Disordered" evidence="9">
    <location>
        <begin position="209"/>
        <end position="265"/>
    </location>
</feature>
<evidence type="ECO:0000256" key="8">
    <source>
        <dbReference type="ARBA" id="ARBA00048017"/>
    </source>
</evidence>
<name>A0A2G5SRF6_9PELO</name>
<dbReference type="GO" id="GO:0004402">
    <property type="term" value="F:histone acetyltransferase activity"/>
    <property type="evidence" value="ECO:0007669"/>
    <property type="project" value="InterPro"/>
</dbReference>
<feature type="compositionally biased region" description="Basic and acidic residues" evidence="9">
    <location>
        <begin position="236"/>
        <end position="246"/>
    </location>
</feature>
<feature type="compositionally biased region" description="Basic and acidic residues" evidence="9">
    <location>
        <begin position="209"/>
        <end position="218"/>
    </location>
</feature>
<dbReference type="InterPro" id="IPR031162">
    <property type="entry name" value="CBP_P300_HAT"/>
</dbReference>
<evidence type="ECO:0000256" key="4">
    <source>
        <dbReference type="ARBA" id="ARBA00022853"/>
    </source>
</evidence>
<evidence type="ECO:0000256" key="6">
    <source>
        <dbReference type="ARBA" id="ARBA00023163"/>
    </source>
</evidence>
<comment type="catalytic activity">
    <reaction evidence="8">
        <text>L-lysyl-[protein] + acetyl-CoA = N(6)-acetyl-L-lysyl-[protein] + CoA + H(+)</text>
        <dbReference type="Rhea" id="RHEA:45948"/>
        <dbReference type="Rhea" id="RHEA-COMP:9752"/>
        <dbReference type="Rhea" id="RHEA-COMP:10731"/>
        <dbReference type="ChEBI" id="CHEBI:15378"/>
        <dbReference type="ChEBI" id="CHEBI:29969"/>
        <dbReference type="ChEBI" id="CHEBI:57287"/>
        <dbReference type="ChEBI" id="CHEBI:57288"/>
        <dbReference type="ChEBI" id="CHEBI:61930"/>
        <dbReference type="EC" id="2.3.1.48"/>
    </reaction>
</comment>
<comment type="subcellular location">
    <subcellularLocation>
        <location evidence="1">Nucleus</location>
    </subcellularLocation>
</comment>
<accession>A0A2G5SRF6</accession>
<dbReference type="GO" id="GO:0031490">
    <property type="term" value="F:chromatin DNA binding"/>
    <property type="evidence" value="ECO:0007669"/>
    <property type="project" value="TreeGrafter"/>
</dbReference>
<dbReference type="PANTHER" id="PTHR13808">
    <property type="entry name" value="CBP/P300-RELATED"/>
    <property type="match status" value="1"/>
</dbReference>
<dbReference type="InterPro" id="IPR013178">
    <property type="entry name" value="Histone_AcTrfase_Rtt109/CBP"/>
</dbReference>
<gene>
    <name evidence="11" type="primary">Cnig_chr_X.g23722</name>
    <name evidence="11" type="ORF">B9Z55_023722</name>
</gene>
<evidence type="ECO:0000256" key="2">
    <source>
        <dbReference type="ARBA" id="ARBA00013184"/>
    </source>
</evidence>
<evidence type="ECO:0000256" key="9">
    <source>
        <dbReference type="SAM" id="MobiDB-lite"/>
    </source>
</evidence>
<dbReference type="Pfam" id="PF00929">
    <property type="entry name" value="RNase_T"/>
    <property type="match status" value="1"/>
</dbReference>
<dbReference type="PROSITE" id="PS51727">
    <property type="entry name" value="CBP_P300_HAT"/>
    <property type="match status" value="1"/>
</dbReference>
<keyword evidence="3" id="KW-0808">Transferase</keyword>
<keyword evidence="4" id="KW-0156">Chromatin regulator</keyword>
<dbReference type="EMBL" id="PDUG01000006">
    <property type="protein sequence ID" value="PIC17503.1"/>
    <property type="molecule type" value="Genomic_DNA"/>
</dbReference>
<proteinExistence type="predicted"/>
<evidence type="ECO:0000259" key="10">
    <source>
        <dbReference type="PROSITE" id="PS51727"/>
    </source>
</evidence>
<keyword evidence="6" id="KW-0804">Transcription</keyword>
<dbReference type="PANTHER" id="PTHR13808:SF1">
    <property type="entry name" value="HISTONE ACETYLTRANSFERASE"/>
    <property type="match status" value="1"/>
</dbReference>
<dbReference type="InterPro" id="IPR012337">
    <property type="entry name" value="RNaseH-like_sf"/>
</dbReference>
<sequence>MTTSCQHEKENKNPIIKCEDSLVFESHTTCNKNQPDFVPELIYFCVFVRNNKDQTVRFSFKKVIKPVNNPKLTKECIQSTGISQISVDAADSLFVVYEQYLTWLHDHGLDKNDPPMDCYIPEELYNFIWKNGACNKALLESGGSETEPANDLARIDDPMEVDDEVAEQQPTTSKTNADDIDMTGSNANEEVIGQSEDLELVGARENTEIEEKGKEAGDTIHGNKAKRKAGATLRIDGAKKPKKSDLPAENLNDASPNVQDQSTSRPVCCSLPPKMRYNVSNRICSGYRLTCQESGATHCEGDHKNCCYASCRIPPDAEYMGLKTGRKAMDYCMTCFEKVEDKQKIRFVKLKNQNDIFEDLLKCRKCSTHWHRCCAFHFEEKDEFKCNTCLKKAGVKPTMRTLKSIELSTDALKMEKKLNEVLEAHLGAQKFSCGKISVRSLISYPKRKMTKHMVPSFYKTQFEEKYGPSITYRTRTIMVFQRQNDVDVLFCALFVQEYENLVKSPSESWFVINYLDTVQLIRPVEVKKSIYPAVILSYIDFARSIGLLHGYLWSNPPEQGDDYVFNCHPKTQGYLNQTLLNKWYRTVLSQGKAQSIVDHYHDFKESEIQNTEDLPIFVDSLWSKVMLELENSCKKFKDPKEMFEKNMKTEDFPQHQHDNFFIYLNKLDSVPKMTTATRTKIAWLLESEEFLRHCIRRNWEFADSRRAAFASASIVQVLNEIFYFFYNMPSIPTGFDSTFQSDSCEYAVTTST</sequence>
<dbReference type="STRING" id="1611254.A0A2G5SRF6"/>
<reference evidence="12" key="1">
    <citation type="submission" date="2017-10" db="EMBL/GenBank/DDBJ databases">
        <title>Rapid genome shrinkage in a self-fertile nematode reveals novel sperm competition proteins.</title>
        <authorList>
            <person name="Yin D."/>
            <person name="Schwarz E.M."/>
            <person name="Thomas C.G."/>
            <person name="Felde R.L."/>
            <person name="Korf I.F."/>
            <person name="Cutter A.D."/>
            <person name="Schartner C.M."/>
            <person name="Ralston E.J."/>
            <person name="Meyer B.J."/>
            <person name="Haag E.S."/>
        </authorList>
    </citation>
    <scope>NUCLEOTIDE SEQUENCE [LARGE SCALE GENOMIC DNA]</scope>
    <source>
        <strain evidence="12">JU1422</strain>
    </source>
</reference>
<dbReference type="OrthoDB" id="5849564at2759"/>
<organism evidence="11 12">
    <name type="scientific">Caenorhabditis nigoni</name>
    <dbReference type="NCBI Taxonomy" id="1611254"/>
    <lineage>
        <taxon>Eukaryota</taxon>
        <taxon>Metazoa</taxon>
        <taxon>Ecdysozoa</taxon>
        <taxon>Nematoda</taxon>
        <taxon>Chromadorea</taxon>
        <taxon>Rhabditida</taxon>
        <taxon>Rhabditina</taxon>
        <taxon>Rhabditomorpha</taxon>
        <taxon>Rhabditoidea</taxon>
        <taxon>Rhabditidae</taxon>
        <taxon>Peloderinae</taxon>
        <taxon>Caenorhabditis</taxon>
    </lineage>
</organism>
<evidence type="ECO:0000256" key="5">
    <source>
        <dbReference type="ARBA" id="ARBA00023015"/>
    </source>
</evidence>
<dbReference type="InterPro" id="IPR013520">
    <property type="entry name" value="Ribonucl_H"/>
</dbReference>
<dbReference type="SUPFAM" id="SSF53098">
    <property type="entry name" value="Ribonuclease H-like"/>
    <property type="match status" value="1"/>
</dbReference>
<comment type="caution">
    <text evidence="11">The sequence shown here is derived from an EMBL/GenBank/DDBJ whole genome shotgun (WGS) entry which is preliminary data.</text>
</comment>
<feature type="domain" description="CBP/p300-type HAT" evidence="10">
    <location>
        <begin position="399"/>
        <end position="752"/>
    </location>
</feature>
<evidence type="ECO:0000256" key="3">
    <source>
        <dbReference type="ARBA" id="ARBA00022679"/>
    </source>
</evidence>
<feature type="region of interest" description="Disordered" evidence="9">
    <location>
        <begin position="162"/>
        <end position="194"/>
    </location>
</feature>
<evidence type="ECO:0000313" key="12">
    <source>
        <dbReference type="Proteomes" id="UP000230233"/>
    </source>
</evidence>
<dbReference type="Proteomes" id="UP000230233">
    <property type="component" value="Chromosome X"/>
</dbReference>
<evidence type="ECO:0000256" key="1">
    <source>
        <dbReference type="ARBA" id="ARBA00004123"/>
    </source>
</evidence>